<comment type="caution">
    <text evidence="1">The sequence shown here is derived from an EMBL/GenBank/DDBJ whole genome shotgun (WGS) entry which is preliminary data.</text>
</comment>
<gene>
    <name evidence="1" type="ORF">AVEN_212430_1</name>
</gene>
<dbReference type="EMBL" id="BGPR01087976">
    <property type="protein sequence ID" value="GBM09396.1"/>
    <property type="molecule type" value="Genomic_DNA"/>
</dbReference>
<keyword evidence="2" id="KW-1185">Reference proteome</keyword>
<reference evidence="1 2" key="1">
    <citation type="journal article" date="2019" name="Sci. Rep.">
        <title>Orb-weaving spider Araneus ventricosus genome elucidates the spidroin gene catalogue.</title>
        <authorList>
            <person name="Kono N."/>
            <person name="Nakamura H."/>
            <person name="Ohtoshi R."/>
            <person name="Moran D.A.P."/>
            <person name="Shinohara A."/>
            <person name="Yoshida Y."/>
            <person name="Fujiwara M."/>
            <person name="Mori M."/>
            <person name="Tomita M."/>
            <person name="Arakawa K."/>
        </authorList>
    </citation>
    <scope>NUCLEOTIDE SEQUENCE [LARGE SCALE GENOMIC DNA]</scope>
</reference>
<sequence length="132" mass="14918">MSTSNENVAFNVSSNQRLSNLQHGNPLDGLPSHCLVNVQPKAHVVKKEEILYCLATSDISEPVYESESDVRGSSYTKAFIRDYIETFTSTFIEHNELQSFNYFNSVPSEEYGERSDDCNRNAHFDVNTCAPE</sequence>
<accession>A0A4Y2CZU7</accession>
<evidence type="ECO:0000313" key="2">
    <source>
        <dbReference type="Proteomes" id="UP000499080"/>
    </source>
</evidence>
<organism evidence="1 2">
    <name type="scientific">Araneus ventricosus</name>
    <name type="common">Orbweaver spider</name>
    <name type="synonym">Epeira ventricosa</name>
    <dbReference type="NCBI Taxonomy" id="182803"/>
    <lineage>
        <taxon>Eukaryota</taxon>
        <taxon>Metazoa</taxon>
        <taxon>Ecdysozoa</taxon>
        <taxon>Arthropoda</taxon>
        <taxon>Chelicerata</taxon>
        <taxon>Arachnida</taxon>
        <taxon>Araneae</taxon>
        <taxon>Araneomorphae</taxon>
        <taxon>Entelegynae</taxon>
        <taxon>Araneoidea</taxon>
        <taxon>Araneidae</taxon>
        <taxon>Araneus</taxon>
    </lineage>
</organism>
<dbReference type="Proteomes" id="UP000499080">
    <property type="component" value="Unassembled WGS sequence"/>
</dbReference>
<protein>
    <submittedName>
        <fullName evidence="1">Uncharacterized protein</fullName>
    </submittedName>
</protein>
<name>A0A4Y2CZU7_ARAVE</name>
<dbReference type="AlphaFoldDB" id="A0A4Y2CZU7"/>
<evidence type="ECO:0000313" key="1">
    <source>
        <dbReference type="EMBL" id="GBM09396.1"/>
    </source>
</evidence>
<proteinExistence type="predicted"/>